<dbReference type="EMBL" id="JAAFYZ010000039">
    <property type="protein sequence ID" value="MBS2548018.1"/>
    <property type="molecule type" value="Genomic_DNA"/>
</dbReference>
<sequence>MQEDFAGKVALVTGAGSGMGRATAILLAKRGAAEVAERGIPMRRVGTGREIATAVAFLLSDDASYVNGAHLAVDGGFLA</sequence>
<dbReference type="RefSeq" id="WP_212009597.1">
    <property type="nucleotide sequence ID" value="NZ_JAAFYZ010000039.1"/>
</dbReference>
<keyword evidence="4" id="KW-1185">Reference proteome</keyword>
<reference evidence="3 4" key="1">
    <citation type="submission" date="2020-02" db="EMBL/GenBank/DDBJ databases">
        <title>Acidophilic actinobacteria isolated from forest soil.</title>
        <authorList>
            <person name="Golinska P."/>
        </authorList>
    </citation>
    <scope>NUCLEOTIDE SEQUENCE [LARGE SCALE GENOMIC DNA]</scope>
    <source>
        <strain evidence="3 4">NL8</strain>
    </source>
</reference>
<accession>A0ABS5KPN2</accession>
<dbReference type="PANTHER" id="PTHR24321:SF8">
    <property type="entry name" value="ESTRADIOL 17-BETA-DEHYDROGENASE 8-RELATED"/>
    <property type="match status" value="1"/>
</dbReference>
<evidence type="ECO:0000313" key="3">
    <source>
        <dbReference type="EMBL" id="MBS2548018.1"/>
    </source>
</evidence>
<evidence type="ECO:0000256" key="1">
    <source>
        <dbReference type="ARBA" id="ARBA00006484"/>
    </source>
</evidence>
<dbReference type="Pfam" id="PF13561">
    <property type="entry name" value="adh_short_C2"/>
    <property type="match status" value="1"/>
</dbReference>
<gene>
    <name evidence="3" type="ORF">KGQ19_14205</name>
</gene>
<comment type="caution">
    <text evidence="3">The sequence shown here is derived from an EMBL/GenBank/DDBJ whole genome shotgun (WGS) entry which is preliminary data.</text>
</comment>
<keyword evidence="2" id="KW-0560">Oxidoreductase</keyword>
<dbReference type="Proteomes" id="UP000730482">
    <property type="component" value="Unassembled WGS sequence"/>
</dbReference>
<protein>
    <submittedName>
        <fullName evidence="3">SDR family oxidoreductase</fullName>
    </submittedName>
</protein>
<dbReference type="Gene3D" id="3.40.50.720">
    <property type="entry name" value="NAD(P)-binding Rossmann-like Domain"/>
    <property type="match status" value="2"/>
</dbReference>
<organism evidence="3 4">
    <name type="scientific">Catenulispora pinistramenti</name>
    <dbReference type="NCBI Taxonomy" id="2705254"/>
    <lineage>
        <taxon>Bacteria</taxon>
        <taxon>Bacillati</taxon>
        <taxon>Actinomycetota</taxon>
        <taxon>Actinomycetes</taxon>
        <taxon>Catenulisporales</taxon>
        <taxon>Catenulisporaceae</taxon>
        <taxon>Catenulispora</taxon>
    </lineage>
</organism>
<dbReference type="PANTHER" id="PTHR24321">
    <property type="entry name" value="DEHYDROGENASES, SHORT CHAIN"/>
    <property type="match status" value="1"/>
</dbReference>
<evidence type="ECO:0000313" key="4">
    <source>
        <dbReference type="Proteomes" id="UP000730482"/>
    </source>
</evidence>
<proteinExistence type="inferred from homology"/>
<dbReference type="InterPro" id="IPR002347">
    <property type="entry name" value="SDR_fam"/>
</dbReference>
<dbReference type="SUPFAM" id="SSF51735">
    <property type="entry name" value="NAD(P)-binding Rossmann-fold domains"/>
    <property type="match status" value="2"/>
</dbReference>
<comment type="similarity">
    <text evidence="1">Belongs to the short-chain dehydrogenases/reductases (SDR) family.</text>
</comment>
<name>A0ABS5KPN2_9ACTN</name>
<evidence type="ECO:0000256" key="2">
    <source>
        <dbReference type="ARBA" id="ARBA00023002"/>
    </source>
</evidence>
<dbReference type="InterPro" id="IPR036291">
    <property type="entry name" value="NAD(P)-bd_dom_sf"/>
</dbReference>